<comment type="caution">
    <text evidence="2">The sequence shown here is derived from an EMBL/GenBank/DDBJ whole genome shotgun (WGS) entry which is preliminary data.</text>
</comment>
<dbReference type="Proteomes" id="UP000465266">
    <property type="component" value="Unassembled WGS sequence"/>
</dbReference>
<feature type="region of interest" description="Disordered" evidence="1">
    <location>
        <begin position="300"/>
        <end position="375"/>
    </location>
</feature>
<proteinExistence type="predicted"/>
<feature type="compositionally biased region" description="Polar residues" evidence="1">
    <location>
        <begin position="323"/>
        <end position="338"/>
    </location>
</feature>
<sequence length="375" mass="42208">MFLFRKNRKDGEEETPKCERKFRSAHKRWQSDWSWAEPRTRGTQRRINVLNNQVNPFLEQEARGFAILHRRHRLMRLLGDEEDPAVTEKRPPGYITQTQRENFQKAVQDLMVDYWKNAAGLRKMQESWQSEYELEKLQLLRAHKDRHGRPYAWVWDQEKCADLGGCCGQTCGCCRKPLLAYLRPSEDQEEVHGVYGHCTEECACCIRSGRRRPPHPRLPPAPDEEFEYVWIVPVLFLAWFVCKAVGRVLDKVADQVGEEIGTRLRPLVRDWQPPVFKWTRIWDGVLSILRWLGCACSRPTPGDEENQTAGSGNGGRGEPAPPGQTTSTPGASQTSQPDTGGGVGELNGVGNAAGIVGSGAGDDPSSGQTSEEAGE</sequence>
<dbReference type="EMBL" id="BLKG01000016">
    <property type="protein sequence ID" value="GFF78673.1"/>
    <property type="molecule type" value="Genomic_DNA"/>
</dbReference>
<accession>A0ABQ1AC95</accession>
<keyword evidence="3" id="KW-1185">Reference proteome</keyword>
<gene>
    <name evidence="2" type="ORF">IFM53868_02404</name>
</gene>
<reference evidence="2 3" key="1">
    <citation type="submission" date="2020-01" db="EMBL/GenBank/DDBJ databases">
        <title>Draft genome sequence of Aspergillus udagawae IFM 53868.</title>
        <authorList>
            <person name="Takahashi H."/>
            <person name="Yaguchi T."/>
        </authorList>
    </citation>
    <scope>NUCLEOTIDE SEQUENCE [LARGE SCALE GENOMIC DNA]</scope>
    <source>
        <strain evidence="2 3">IFM 53868</strain>
    </source>
</reference>
<evidence type="ECO:0000256" key="1">
    <source>
        <dbReference type="SAM" id="MobiDB-lite"/>
    </source>
</evidence>
<protein>
    <submittedName>
        <fullName evidence="2">Uncharacterized protein</fullName>
    </submittedName>
</protein>
<evidence type="ECO:0000313" key="3">
    <source>
        <dbReference type="Proteomes" id="UP000465266"/>
    </source>
</evidence>
<name>A0ABQ1AC95_9EURO</name>
<organism evidence="2 3">
    <name type="scientific">Aspergillus udagawae</name>
    <dbReference type="NCBI Taxonomy" id="91492"/>
    <lineage>
        <taxon>Eukaryota</taxon>
        <taxon>Fungi</taxon>
        <taxon>Dikarya</taxon>
        <taxon>Ascomycota</taxon>
        <taxon>Pezizomycotina</taxon>
        <taxon>Eurotiomycetes</taxon>
        <taxon>Eurotiomycetidae</taxon>
        <taxon>Eurotiales</taxon>
        <taxon>Aspergillaceae</taxon>
        <taxon>Aspergillus</taxon>
        <taxon>Aspergillus subgen. Fumigati</taxon>
    </lineage>
</organism>
<feature type="compositionally biased region" description="Polar residues" evidence="1">
    <location>
        <begin position="365"/>
        <end position="375"/>
    </location>
</feature>
<evidence type="ECO:0000313" key="2">
    <source>
        <dbReference type="EMBL" id="GFF78673.1"/>
    </source>
</evidence>